<evidence type="ECO:0000259" key="12">
    <source>
        <dbReference type="PROSITE" id="PS50112"/>
    </source>
</evidence>
<dbReference type="Gene3D" id="1.10.287.130">
    <property type="match status" value="1"/>
</dbReference>
<evidence type="ECO:0000256" key="8">
    <source>
        <dbReference type="ARBA" id="ARBA00023012"/>
    </source>
</evidence>
<dbReference type="AlphaFoldDB" id="A0AA48K9S3"/>
<feature type="domain" description="PAC" evidence="13">
    <location>
        <begin position="209"/>
        <end position="259"/>
    </location>
</feature>
<dbReference type="Proteomes" id="UP001238179">
    <property type="component" value="Chromosome"/>
</dbReference>
<dbReference type="InterPro" id="IPR004358">
    <property type="entry name" value="Sig_transdc_His_kin-like_C"/>
</dbReference>
<dbReference type="PROSITE" id="PS50109">
    <property type="entry name" value="HIS_KIN"/>
    <property type="match status" value="1"/>
</dbReference>
<dbReference type="EC" id="2.7.13.3" evidence="2"/>
<dbReference type="InterPro" id="IPR035965">
    <property type="entry name" value="PAS-like_dom_sf"/>
</dbReference>
<evidence type="ECO:0000256" key="2">
    <source>
        <dbReference type="ARBA" id="ARBA00012438"/>
    </source>
</evidence>
<dbReference type="InterPro" id="IPR000700">
    <property type="entry name" value="PAS-assoc_C"/>
</dbReference>
<dbReference type="PANTHER" id="PTHR43065">
    <property type="entry name" value="SENSOR HISTIDINE KINASE"/>
    <property type="match status" value="1"/>
</dbReference>
<dbReference type="PROSITE" id="PS50113">
    <property type="entry name" value="PAC"/>
    <property type="match status" value="1"/>
</dbReference>
<keyword evidence="15" id="KW-1185">Reference proteome</keyword>
<dbReference type="KEGG" id="msil:METEAL_17960"/>
<dbReference type="SUPFAM" id="SSF47384">
    <property type="entry name" value="Homodimeric domain of signal transducing histidine kinase"/>
    <property type="match status" value="1"/>
</dbReference>
<reference evidence="15" key="1">
    <citation type="journal article" date="2023" name="Int. J. Syst. Evol. Microbiol.">
        <title>Mesoterricola silvestris gen. nov., sp. nov., Mesoterricola sediminis sp. nov., Geothrix oryzae sp. nov., Geothrix edaphica sp. nov., Geothrix rubra sp. nov., and Geothrix limicola sp. nov., six novel members of Acidobacteriota isolated from soils.</title>
        <authorList>
            <person name="Itoh H."/>
            <person name="Sugisawa Y."/>
            <person name="Mise K."/>
            <person name="Xu Z."/>
            <person name="Kuniyasu M."/>
            <person name="Ushijima N."/>
            <person name="Kawano K."/>
            <person name="Kobayashi E."/>
            <person name="Shiratori Y."/>
            <person name="Masuda Y."/>
            <person name="Senoo K."/>
        </authorList>
    </citation>
    <scope>NUCLEOTIDE SEQUENCE [LARGE SCALE GENOMIC DNA]</scope>
    <source>
        <strain evidence="15">W79</strain>
    </source>
</reference>
<feature type="domain" description="Histidine kinase" evidence="10">
    <location>
        <begin position="279"/>
        <end position="521"/>
    </location>
</feature>
<dbReference type="PROSITE" id="PS50110">
    <property type="entry name" value="RESPONSE_REGULATORY"/>
    <property type="match status" value="1"/>
</dbReference>
<name>A0AA48K9S3_9BACT</name>
<feature type="domain" description="Response regulatory" evidence="11">
    <location>
        <begin position="8"/>
        <end position="124"/>
    </location>
</feature>
<dbReference type="InterPro" id="IPR036890">
    <property type="entry name" value="HATPase_C_sf"/>
</dbReference>
<dbReference type="GO" id="GO:0000155">
    <property type="term" value="F:phosphorelay sensor kinase activity"/>
    <property type="evidence" value="ECO:0007669"/>
    <property type="project" value="InterPro"/>
</dbReference>
<dbReference type="InterPro" id="IPR013655">
    <property type="entry name" value="PAS_fold_3"/>
</dbReference>
<proteinExistence type="predicted"/>
<dbReference type="SMART" id="SM00448">
    <property type="entry name" value="REC"/>
    <property type="match status" value="1"/>
</dbReference>
<dbReference type="CDD" id="cd00156">
    <property type="entry name" value="REC"/>
    <property type="match status" value="1"/>
</dbReference>
<dbReference type="InterPro" id="IPR000014">
    <property type="entry name" value="PAS"/>
</dbReference>
<gene>
    <name evidence="14" type="ORF">METEAL_17960</name>
</gene>
<evidence type="ECO:0000259" key="11">
    <source>
        <dbReference type="PROSITE" id="PS50110"/>
    </source>
</evidence>
<keyword evidence="3 9" id="KW-0597">Phosphoprotein</keyword>
<keyword evidence="8" id="KW-0902">Two-component regulatory system</keyword>
<dbReference type="InterPro" id="IPR003661">
    <property type="entry name" value="HisK_dim/P_dom"/>
</dbReference>
<evidence type="ECO:0000256" key="9">
    <source>
        <dbReference type="PROSITE-ProRule" id="PRU00169"/>
    </source>
</evidence>
<dbReference type="RefSeq" id="WP_316415534.1">
    <property type="nucleotide sequence ID" value="NZ_AP027080.1"/>
</dbReference>
<dbReference type="InterPro" id="IPR005467">
    <property type="entry name" value="His_kinase_dom"/>
</dbReference>
<dbReference type="Gene3D" id="3.30.450.20">
    <property type="entry name" value="PAS domain"/>
    <property type="match status" value="1"/>
</dbReference>
<dbReference type="InterPro" id="IPR001789">
    <property type="entry name" value="Sig_transdc_resp-reg_receiver"/>
</dbReference>
<dbReference type="GO" id="GO:0005524">
    <property type="term" value="F:ATP binding"/>
    <property type="evidence" value="ECO:0007669"/>
    <property type="project" value="UniProtKB-KW"/>
</dbReference>
<evidence type="ECO:0000313" key="14">
    <source>
        <dbReference type="EMBL" id="BDU72622.1"/>
    </source>
</evidence>
<dbReference type="SMART" id="SM00086">
    <property type="entry name" value="PAC"/>
    <property type="match status" value="1"/>
</dbReference>
<dbReference type="SUPFAM" id="SSF55874">
    <property type="entry name" value="ATPase domain of HSP90 chaperone/DNA topoisomerase II/histidine kinase"/>
    <property type="match status" value="1"/>
</dbReference>
<dbReference type="EMBL" id="AP027080">
    <property type="protein sequence ID" value="BDU72622.1"/>
    <property type="molecule type" value="Genomic_DNA"/>
</dbReference>
<dbReference type="NCBIfam" id="TIGR00229">
    <property type="entry name" value="sensory_box"/>
    <property type="match status" value="1"/>
</dbReference>
<evidence type="ECO:0000256" key="1">
    <source>
        <dbReference type="ARBA" id="ARBA00000085"/>
    </source>
</evidence>
<feature type="modified residue" description="4-aspartylphosphate" evidence="9">
    <location>
        <position position="59"/>
    </location>
</feature>
<evidence type="ECO:0000259" key="13">
    <source>
        <dbReference type="PROSITE" id="PS50113"/>
    </source>
</evidence>
<feature type="domain" description="PAS" evidence="12">
    <location>
        <begin position="137"/>
        <end position="206"/>
    </location>
</feature>
<dbReference type="Pfam" id="PF00072">
    <property type="entry name" value="Response_reg"/>
    <property type="match status" value="1"/>
</dbReference>
<accession>A0AA48K9S3</accession>
<evidence type="ECO:0000256" key="4">
    <source>
        <dbReference type="ARBA" id="ARBA00022679"/>
    </source>
</evidence>
<evidence type="ECO:0000259" key="10">
    <source>
        <dbReference type="PROSITE" id="PS50109"/>
    </source>
</evidence>
<dbReference type="CDD" id="cd00082">
    <property type="entry name" value="HisKA"/>
    <property type="match status" value="1"/>
</dbReference>
<evidence type="ECO:0000256" key="6">
    <source>
        <dbReference type="ARBA" id="ARBA00022777"/>
    </source>
</evidence>
<organism evidence="14 15">
    <name type="scientific">Mesoterricola silvestris</name>
    <dbReference type="NCBI Taxonomy" id="2927979"/>
    <lineage>
        <taxon>Bacteria</taxon>
        <taxon>Pseudomonadati</taxon>
        <taxon>Acidobacteriota</taxon>
        <taxon>Holophagae</taxon>
        <taxon>Holophagales</taxon>
        <taxon>Holophagaceae</taxon>
        <taxon>Mesoterricola</taxon>
    </lineage>
</organism>
<keyword evidence="4" id="KW-0808">Transferase</keyword>
<dbReference type="InterPro" id="IPR003594">
    <property type="entry name" value="HATPase_dom"/>
</dbReference>
<dbReference type="InterPro" id="IPR036097">
    <property type="entry name" value="HisK_dim/P_sf"/>
</dbReference>
<dbReference type="SUPFAM" id="SSF52172">
    <property type="entry name" value="CheY-like"/>
    <property type="match status" value="1"/>
</dbReference>
<keyword evidence="6" id="KW-0418">Kinase</keyword>
<dbReference type="PANTHER" id="PTHR43065:SF46">
    <property type="entry name" value="C4-DICARBOXYLATE TRANSPORT SENSOR PROTEIN DCTB"/>
    <property type="match status" value="1"/>
</dbReference>
<dbReference type="SUPFAM" id="SSF55785">
    <property type="entry name" value="PYP-like sensor domain (PAS domain)"/>
    <property type="match status" value="1"/>
</dbReference>
<dbReference type="PRINTS" id="PR00344">
    <property type="entry name" value="BCTRLSENSOR"/>
</dbReference>
<comment type="catalytic activity">
    <reaction evidence="1">
        <text>ATP + protein L-histidine = ADP + protein N-phospho-L-histidine.</text>
        <dbReference type="EC" id="2.7.13.3"/>
    </reaction>
</comment>
<dbReference type="SMART" id="SM00091">
    <property type="entry name" value="PAS"/>
    <property type="match status" value="1"/>
</dbReference>
<dbReference type="Pfam" id="PF08447">
    <property type="entry name" value="PAS_3"/>
    <property type="match status" value="1"/>
</dbReference>
<dbReference type="Gene3D" id="3.30.565.10">
    <property type="entry name" value="Histidine kinase-like ATPase, C-terminal domain"/>
    <property type="match status" value="1"/>
</dbReference>
<evidence type="ECO:0000256" key="3">
    <source>
        <dbReference type="ARBA" id="ARBA00022553"/>
    </source>
</evidence>
<dbReference type="Gene3D" id="3.40.50.2300">
    <property type="match status" value="1"/>
</dbReference>
<evidence type="ECO:0000313" key="15">
    <source>
        <dbReference type="Proteomes" id="UP001238179"/>
    </source>
</evidence>
<evidence type="ECO:0000256" key="5">
    <source>
        <dbReference type="ARBA" id="ARBA00022741"/>
    </source>
</evidence>
<keyword evidence="5" id="KW-0547">Nucleotide-binding</keyword>
<dbReference type="SMART" id="SM00387">
    <property type="entry name" value="HATPase_c"/>
    <property type="match status" value="1"/>
</dbReference>
<dbReference type="InterPro" id="IPR011006">
    <property type="entry name" value="CheY-like_superfamily"/>
</dbReference>
<protein>
    <recommendedName>
        <fullName evidence="2">histidine kinase</fullName>
        <ecNumber evidence="2">2.7.13.3</ecNumber>
    </recommendedName>
</protein>
<keyword evidence="7" id="KW-0067">ATP-binding</keyword>
<sequence length="521" mass="56727">MQESPASRILIVEDDRTWLAMVTRLFRNREPDCACLTATDLASALPLLATPGLDLVLLDLNLPDSHGLETLRRVRGANREASVVVMTADDDEGLAMETLRQGAQDCFVKGAGDGPTLLRVARYARERMATERRLRRSEELFQAISENMMDLLAIVDGRGRRTFTSPSYARILGYGPGEGFPTLEEAVHPDDLPGVLEALDRLIAQGSIPVLEFRLRHRDGSYRVLEARAARFGGSGPPQGLVVARDVTDRRQAEQERAALEVSLRQAQKLESVGQLASGIAHEINTPIQFVHMNLTLLKKSFASLTGLLDLYRGAAAPDPGLRAAEEAADLEYLRGELPKVLQESLDGVQRVARIVRAMKEFTHPGAKEPTILDVNRLAAGAATIARNEWKYVATLDLDLEEGLPAVRGHAAELSQAFLNLIVNAAHAIQARGGMGQITVSTRRAGELVEIRVRDTGTGIPPEHQARVFEPFYTTKGVGKGTGQGLTICYQNIVNLHGGKIFFETEPGAGTTFVIQLPGEA</sequence>
<dbReference type="PROSITE" id="PS50112">
    <property type="entry name" value="PAS"/>
    <property type="match status" value="1"/>
</dbReference>
<dbReference type="InterPro" id="IPR001610">
    <property type="entry name" value="PAC"/>
</dbReference>
<dbReference type="CDD" id="cd00130">
    <property type="entry name" value="PAS"/>
    <property type="match status" value="1"/>
</dbReference>
<dbReference type="Pfam" id="PF02518">
    <property type="entry name" value="HATPase_c"/>
    <property type="match status" value="1"/>
</dbReference>
<evidence type="ECO:0000256" key="7">
    <source>
        <dbReference type="ARBA" id="ARBA00022840"/>
    </source>
</evidence>